<dbReference type="EMBL" id="VIKT02000002">
    <property type="protein sequence ID" value="NHF61846.1"/>
    <property type="molecule type" value="Genomic_DNA"/>
</dbReference>
<name>A0A9E5MJW0_9MICO</name>
<evidence type="ECO:0000259" key="1">
    <source>
        <dbReference type="Pfam" id="PF14399"/>
    </source>
</evidence>
<evidence type="ECO:0000259" key="2">
    <source>
        <dbReference type="Pfam" id="PF16169"/>
    </source>
</evidence>
<reference evidence="3 4" key="1">
    <citation type="submission" date="2019-06" db="EMBL/GenBank/DDBJ databases">
        <authorList>
            <person name="De-Chao Zhang Q."/>
        </authorList>
    </citation>
    <scope>NUCLEOTIDE SEQUENCE [LARGE SCALE GENOMIC DNA]</scope>
    <source>
        <strain evidence="3 4">KN1116</strain>
    </source>
</reference>
<organism evidence="3 4">
    <name type="scientific">Microcella pacifica</name>
    <dbReference type="NCBI Taxonomy" id="2591847"/>
    <lineage>
        <taxon>Bacteria</taxon>
        <taxon>Bacillati</taxon>
        <taxon>Actinomycetota</taxon>
        <taxon>Actinomycetes</taxon>
        <taxon>Micrococcales</taxon>
        <taxon>Microbacteriaceae</taxon>
        <taxon>Microcella</taxon>
    </lineage>
</organism>
<dbReference type="OrthoDB" id="3658511at2"/>
<dbReference type="RefSeq" id="WP_152582766.1">
    <property type="nucleotide sequence ID" value="NZ_VIKT02000002.1"/>
</dbReference>
<keyword evidence="4" id="KW-1185">Reference proteome</keyword>
<feature type="domain" description="Butirosin biosynthesis protein H N-terminal" evidence="1">
    <location>
        <begin position="56"/>
        <end position="187"/>
    </location>
</feature>
<feature type="domain" description="DUF4872" evidence="2">
    <location>
        <begin position="217"/>
        <end position="380"/>
    </location>
</feature>
<sequence>MTEQRSLKKLVRERMQRTGESYTTAHRHVTARREVPIPPGTAPGYPGFGAAAHVPSALTRHLLAQAGLEVSEAVACGLGGGIGFLYAVFEYKQVPHPLLTIVAQHHPEPWLDAVARHTGVELTTATSSSAAAALRKLDAALETGSAAQLTLARGALPWHEPVEQAERADPHRIVVAGRRGGAYLVDDGLGSPHAIGPDALAAAWTAHRKGRFALQTIGAANDVDLPRAMRAAIATTHAHLTGPVLGNYFDVNMGLSGIAKLSADLHDTSTKSGWCRRFGTPEAFQAGMTRLAECLTWAHTAEGGTRPLYAEFLTEAALIAGLDLDAAAAAASASGDGWRSITDLAAQAATTQAPADDLFDELARLVDGCLAHEQRLASALAAALERAR</sequence>
<comment type="caution">
    <text evidence="3">The sequence shown here is derived from an EMBL/GenBank/DDBJ whole genome shotgun (WGS) entry which is preliminary data.</text>
</comment>
<evidence type="ECO:0000313" key="3">
    <source>
        <dbReference type="EMBL" id="NHF61846.1"/>
    </source>
</evidence>
<dbReference type="AlphaFoldDB" id="A0A9E5MJW0"/>
<reference evidence="3 4" key="2">
    <citation type="submission" date="2020-03" db="EMBL/GenBank/DDBJ databases">
        <title>Chryseoglobus sp. isolated from a deep-sea seamount.</title>
        <authorList>
            <person name="Zhang D.-C."/>
        </authorList>
    </citation>
    <scope>NUCLEOTIDE SEQUENCE [LARGE SCALE GENOMIC DNA]</scope>
    <source>
        <strain evidence="3 4">KN1116</strain>
    </source>
</reference>
<dbReference type="Pfam" id="PF14399">
    <property type="entry name" value="BtrH_N"/>
    <property type="match status" value="1"/>
</dbReference>
<protein>
    <submittedName>
        <fullName evidence="3">BtrH N-terminal domain-containing protein</fullName>
    </submittedName>
</protein>
<dbReference type="InterPro" id="IPR026935">
    <property type="entry name" value="BtrH_N"/>
</dbReference>
<accession>A0A9E5MJW0</accession>
<evidence type="ECO:0000313" key="4">
    <source>
        <dbReference type="Proteomes" id="UP000818266"/>
    </source>
</evidence>
<dbReference type="Proteomes" id="UP000818266">
    <property type="component" value="Unassembled WGS sequence"/>
</dbReference>
<dbReference type="Pfam" id="PF16169">
    <property type="entry name" value="DUF4872"/>
    <property type="match status" value="1"/>
</dbReference>
<proteinExistence type="predicted"/>
<gene>
    <name evidence="3" type="ORF">FK219_001090</name>
</gene>
<dbReference type="InterPro" id="IPR032369">
    <property type="entry name" value="DUF4872"/>
</dbReference>